<name>A0A1M6NUV1_9PROT</name>
<sequence length="165" mass="17183">MPLARPVRPRTMLLTAALAIGAALASSPAPARAQASAQAPAQAPAQEGTAETPRVGIELNRLEARNEGCRVWMLVRNPGAAVDPLRLDLVVFGKDQVVNRRIALDLGPLPAEKTMARIFDLTGTPCDGVGHILLNDVLACGPDAPAACLARLAVSSRAQGVALEK</sequence>
<dbReference type="Proteomes" id="UP000184387">
    <property type="component" value="Unassembled WGS sequence"/>
</dbReference>
<evidence type="ECO:0000313" key="4">
    <source>
        <dbReference type="Proteomes" id="UP000184387"/>
    </source>
</evidence>
<evidence type="ECO:0000256" key="1">
    <source>
        <dbReference type="SAM" id="MobiDB-lite"/>
    </source>
</evidence>
<dbReference type="RefSeq" id="WP_245818373.1">
    <property type="nucleotide sequence ID" value="NZ_FQZF01000027.1"/>
</dbReference>
<organism evidence="3 4">
    <name type="scientific">Muricoccus roseus</name>
    <dbReference type="NCBI Taxonomy" id="198092"/>
    <lineage>
        <taxon>Bacteria</taxon>
        <taxon>Pseudomonadati</taxon>
        <taxon>Pseudomonadota</taxon>
        <taxon>Alphaproteobacteria</taxon>
        <taxon>Acetobacterales</taxon>
        <taxon>Roseomonadaceae</taxon>
        <taxon>Muricoccus</taxon>
    </lineage>
</organism>
<feature type="region of interest" description="Disordered" evidence="1">
    <location>
        <begin position="31"/>
        <end position="56"/>
    </location>
</feature>
<dbReference type="EMBL" id="FQZF01000027">
    <property type="protein sequence ID" value="SHJ99384.1"/>
    <property type="molecule type" value="Genomic_DNA"/>
</dbReference>
<feature type="compositionally biased region" description="Low complexity" evidence="1">
    <location>
        <begin position="31"/>
        <end position="46"/>
    </location>
</feature>
<dbReference type="AlphaFoldDB" id="A0A1M6NUV1"/>
<evidence type="ECO:0000313" key="3">
    <source>
        <dbReference type="EMBL" id="SHJ99384.1"/>
    </source>
</evidence>
<reference evidence="3 4" key="1">
    <citation type="submission" date="2016-11" db="EMBL/GenBank/DDBJ databases">
        <authorList>
            <person name="Jaros S."/>
            <person name="Januszkiewicz K."/>
            <person name="Wedrychowicz H."/>
        </authorList>
    </citation>
    <scope>NUCLEOTIDE SEQUENCE [LARGE SCALE GENOMIC DNA]</scope>
    <source>
        <strain evidence="3 4">DSM 14916</strain>
    </source>
</reference>
<evidence type="ECO:0000256" key="2">
    <source>
        <dbReference type="SAM" id="SignalP"/>
    </source>
</evidence>
<proteinExistence type="predicted"/>
<feature type="chain" id="PRO_5013087710" description="Tat pathway signal protein" evidence="2">
    <location>
        <begin position="32"/>
        <end position="165"/>
    </location>
</feature>
<dbReference type="STRING" id="198092.SAMN02745194_03919"/>
<keyword evidence="2" id="KW-0732">Signal</keyword>
<feature type="signal peptide" evidence="2">
    <location>
        <begin position="1"/>
        <end position="31"/>
    </location>
</feature>
<gene>
    <name evidence="3" type="ORF">SAMN02745194_03919</name>
</gene>
<accession>A0A1M6NUV1</accession>
<protein>
    <recommendedName>
        <fullName evidence="5">Tat pathway signal protein</fullName>
    </recommendedName>
</protein>
<keyword evidence="4" id="KW-1185">Reference proteome</keyword>
<evidence type="ECO:0008006" key="5">
    <source>
        <dbReference type="Google" id="ProtNLM"/>
    </source>
</evidence>